<dbReference type="GO" id="GO:0080120">
    <property type="term" value="P:CAAX-box protein maturation"/>
    <property type="evidence" value="ECO:0007669"/>
    <property type="project" value="UniProtKB-ARBA"/>
</dbReference>
<dbReference type="GO" id="GO:0006508">
    <property type="term" value="P:proteolysis"/>
    <property type="evidence" value="ECO:0007669"/>
    <property type="project" value="UniProtKB-KW"/>
</dbReference>
<sequence length="231" mass="24984">MLSTANVQRDSISFHVIVVLTGLSLLWFFNLISHFLVGMFSDWSIRMLQITSQSLTLMAAVGAWLALERTLGGMPRLGTFKSNHFLVGVLALVVIDYLGVALKSTLGEGAETSMARDQVFVSTGMLLPVFIGSVILAPLMEELIFRGFLLRAPNMERSTRAAMLAIFASAGIFSVTHFNYENTSSFVAIFFVGVVLGLARIASGGLLLPVALHMAANAKVLISLIKTAWLS</sequence>
<comment type="caution">
    <text evidence="3">The sequence shown here is derived from an EMBL/GenBank/DDBJ whole genome shotgun (WGS) entry which is preliminary data.</text>
</comment>
<keyword evidence="1" id="KW-1133">Transmembrane helix</keyword>
<dbReference type="GO" id="GO:0008237">
    <property type="term" value="F:metallopeptidase activity"/>
    <property type="evidence" value="ECO:0007669"/>
    <property type="project" value="UniProtKB-KW"/>
</dbReference>
<dbReference type="AlphaFoldDB" id="A0A241XSK5"/>
<keyword evidence="3" id="KW-0378">Hydrolase</keyword>
<feature type="domain" description="CAAX prenyl protease 2/Lysostaphin resistance protein A-like" evidence="2">
    <location>
        <begin position="126"/>
        <end position="218"/>
    </location>
</feature>
<keyword evidence="3" id="KW-0645">Protease</keyword>
<keyword evidence="3" id="KW-0482">Metalloprotease</keyword>
<reference evidence="3 4" key="1">
    <citation type="submission" date="2017-05" db="EMBL/GenBank/DDBJ databases">
        <authorList>
            <person name="Song R."/>
            <person name="Chenine A.L."/>
            <person name="Ruprecht R.M."/>
        </authorList>
    </citation>
    <scope>NUCLEOTIDE SEQUENCE [LARGE SCALE GENOMIC DNA]</scope>
    <source>
        <strain evidence="3 4">S567_C10_BS</strain>
    </source>
</reference>
<keyword evidence="1" id="KW-0472">Membrane</keyword>
<feature type="transmembrane region" description="Helical" evidence="1">
    <location>
        <begin position="119"/>
        <end position="140"/>
    </location>
</feature>
<dbReference type="RefSeq" id="WP_065085725.1">
    <property type="nucleotide sequence ID" value="NZ_NFFZ01000004.1"/>
</dbReference>
<evidence type="ECO:0000256" key="1">
    <source>
        <dbReference type="SAM" id="Phobius"/>
    </source>
</evidence>
<evidence type="ECO:0000259" key="2">
    <source>
        <dbReference type="Pfam" id="PF02517"/>
    </source>
</evidence>
<gene>
    <name evidence="3" type="ORF">CAZ10_09515</name>
</gene>
<protein>
    <submittedName>
        <fullName evidence="3">CPBP family intramembrane metalloprotease</fullName>
    </submittedName>
</protein>
<accession>A0A241XSK5</accession>
<dbReference type="EMBL" id="NFFZ01000004">
    <property type="protein sequence ID" value="OTI63068.1"/>
    <property type="molecule type" value="Genomic_DNA"/>
</dbReference>
<feature type="transmembrane region" description="Helical" evidence="1">
    <location>
        <begin position="161"/>
        <end position="180"/>
    </location>
</feature>
<dbReference type="GO" id="GO:0004175">
    <property type="term" value="F:endopeptidase activity"/>
    <property type="evidence" value="ECO:0007669"/>
    <property type="project" value="UniProtKB-ARBA"/>
</dbReference>
<keyword evidence="1" id="KW-0812">Transmembrane</keyword>
<proteinExistence type="predicted"/>
<feature type="transmembrane region" description="Helical" evidence="1">
    <location>
        <begin position="79"/>
        <end position="99"/>
    </location>
</feature>
<name>A0A241XSK5_PSEAI</name>
<feature type="transmembrane region" description="Helical" evidence="1">
    <location>
        <begin position="12"/>
        <end position="37"/>
    </location>
</feature>
<dbReference type="InterPro" id="IPR003675">
    <property type="entry name" value="Rce1/LyrA-like_dom"/>
</dbReference>
<dbReference type="Pfam" id="PF02517">
    <property type="entry name" value="Rce1-like"/>
    <property type="match status" value="1"/>
</dbReference>
<evidence type="ECO:0000313" key="4">
    <source>
        <dbReference type="Proteomes" id="UP000194857"/>
    </source>
</evidence>
<feature type="transmembrane region" description="Helical" evidence="1">
    <location>
        <begin position="186"/>
        <end position="212"/>
    </location>
</feature>
<evidence type="ECO:0000313" key="3">
    <source>
        <dbReference type="EMBL" id="OTI63068.1"/>
    </source>
</evidence>
<organism evidence="3 4">
    <name type="scientific">Pseudomonas aeruginosa</name>
    <dbReference type="NCBI Taxonomy" id="287"/>
    <lineage>
        <taxon>Bacteria</taxon>
        <taxon>Pseudomonadati</taxon>
        <taxon>Pseudomonadota</taxon>
        <taxon>Gammaproteobacteria</taxon>
        <taxon>Pseudomonadales</taxon>
        <taxon>Pseudomonadaceae</taxon>
        <taxon>Pseudomonas</taxon>
    </lineage>
</organism>
<feature type="transmembrane region" description="Helical" evidence="1">
    <location>
        <begin position="43"/>
        <end position="67"/>
    </location>
</feature>
<dbReference type="Proteomes" id="UP000194857">
    <property type="component" value="Unassembled WGS sequence"/>
</dbReference>